<dbReference type="InterPro" id="IPR020787">
    <property type="entry name" value="RNase_HII_arc"/>
</dbReference>
<reference evidence="17 19" key="1">
    <citation type="submission" date="2011-10" db="EMBL/GenBank/DDBJ databases">
        <title>Metabolic and evolutionary patterns in the extreme acidophile Ferroplasma acidiphilum.</title>
        <authorList>
            <person name="Golyshina O.V."/>
            <person name="Kozyavkin S.A."/>
            <person name="Tatusov R.L."/>
            <person name="Slesarev A.I."/>
            <person name="Golyshin P.N."/>
        </authorList>
    </citation>
    <scope>NUCLEOTIDE SEQUENCE [LARGE SCALE GENOMIC DNA]</scope>
    <source>
        <strain evidence="17">Berkeley</strain>
        <strain evidence="19">Y</strain>
    </source>
</reference>
<dbReference type="InterPro" id="IPR001352">
    <property type="entry name" value="RNase_HII/HIII"/>
</dbReference>
<dbReference type="Proteomes" id="UP000546917">
    <property type="component" value="Unassembled WGS sequence"/>
</dbReference>
<comment type="similarity">
    <text evidence="5 13 15">Belongs to the RNase HII family.</text>
</comment>
<evidence type="ECO:0000256" key="9">
    <source>
        <dbReference type="ARBA" id="ARBA00022722"/>
    </source>
</evidence>
<keyword evidence="12 13" id="KW-0378">Hydrolase</keyword>
<feature type="binding site" evidence="13 14">
    <location>
        <position position="7"/>
    </location>
    <ligand>
        <name>a divalent metal cation</name>
        <dbReference type="ChEBI" id="CHEBI:60240"/>
    </ligand>
</feature>
<evidence type="ECO:0000256" key="4">
    <source>
        <dbReference type="ARBA" id="ARBA00004496"/>
    </source>
</evidence>
<dbReference type="GeneID" id="84218099"/>
<evidence type="ECO:0000313" key="18">
    <source>
        <dbReference type="EMBL" id="NOL60723.1"/>
    </source>
</evidence>
<dbReference type="Gene3D" id="3.30.420.10">
    <property type="entry name" value="Ribonuclease H-like superfamily/Ribonuclease H"/>
    <property type="match status" value="1"/>
</dbReference>
<keyword evidence="19" id="KW-1185">Reference proteome</keyword>
<evidence type="ECO:0000256" key="1">
    <source>
        <dbReference type="ARBA" id="ARBA00000077"/>
    </source>
</evidence>
<dbReference type="STRING" id="74969.FAD_1506"/>
<name>A0A1V0N5E2_9ARCH</name>
<dbReference type="GO" id="GO:0032299">
    <property type="term" value="C:ribonuclease H2 complex"/>
    <property type="evidence" value="ECO:0007669"/>
    <property type="project" value="TreeGrafter"/>
</dbReference>
<dbReference type="AlphaFoldDB" id="A0A1V0N5E2"/>
<dbReference type="PROSITE" id="PS51975">
    <property type="entry name" value="RNASE_H_2"/>
    <property type="match status" value="1"/>
</dbReference>
<dbReference type="InterPro" id="IPR004649">
    <property type="entry name" value="RNase_H2_suA"/>
</dbReference>
<evidence type="ECO:0000256" key="11">
    <source>
        <dbReference type="ARBA" id="ARBA00022759"/>
    </source>
</evidence>
<keyword evidence="10 13" id="KW-0479">Metal-binding</keyword>
<organism evidence="17 19">
    <name type="scientific">Ferroplasma acidiphilum</name>
    <dbReference type="NCBI Taxonomy" id="74969"/>
    <lineage>
        <taxon>Archaea</taxon>
        <taxon>Methanobacteriati</taxon>
        <taxon>Thermoplasmatota</taxon>
        <taxon>Thermoplasmata</taxon>
        <taxon>Thermoplasmatales</taxon>
        <taxon>Ferroplasmaceae</taxon>
        <taxon>Ferroplasma</taxon>
    </lineage>
</organism>
<proteinExistence type="inferred from homology"/>
<accession>A0A1V0N5E2</accession>
<evidence type="ECO:0000256" key="13">
    <source>
        <dbReference type="HAMAP-Rule" id="MF_00052"/>
    </source>
</evidence>
<dbReference type="NCBIfam" id="TIGR00729">
    <property type="entry name" value="ribonuclease HII"/>
    <property type="match status" value="1"/>
</dbReference>
<evidence type="ECO:0000256" key="3">
    <source>
        <dbReference type="ARBA" id="ARBA00004065"/>
    </source>
</evidence>
<dbReference type="HAMAP" id="MF_00052_A">
    <property type="entry name" value="RNase_HII_A"/>
    <property type="match status" value="1"/>
</dbReference>
<evidence type="ECO:0000256" key="14">
    <source>
        <dbReference type="PROSITE-ProRule" id="PRU01319"/>
    </source>
</evidence>
<dbReference type="SUPFAM" id="SSF53098">
    <property type="entry name" value="Ribonuclease H-like"/>
    <property type="match status" value="1"/>
</dbReference>
<dbReference type="OrthoDB" id="33866at2157"/>
<dbReference type="EMBL" id="JABGBP010000289">
    <property type="protein sequence ID" value="NOL60723.1"/>
    <property type="molecule type" value="Genomic_DNA"/>
</dbReference>
<keyword evidence="11 13" id="KW-0255">Endonuclease</keyword>
<reference evidence="18 20" key="2">
    <citation type="submission" date="2020-05" db="EMBL/GenBank/DDBJ databases">
        <authorList>
            <person name="Zhang R."/>
        </authorList>
    </citation>
    <scope>NUCLEOTIDE SEQUENCE [LARGE SCALE GENOMIC DNA]</scope>
    <source>
        <strain evidence="18 20">DSM 28986</strain>
    </source>
</reference>
<gene>
    <name evidence="13" type="primary">rnhB</name>
    <name evidence="17" type="ORF">FAD_1506</name>
    <name evidence="18" type="ORF">HLB00_07755</name>
</gene>
<dbReference type="GO" id="GO:0006298">
    <property type="term" value="P:mismatch repair"/>
    <property type="evidence" value="ECO:0007669"/>
    <property type="project" value="TreeGrafter"/>
</dbReference>
<comment type="cofactor">
    <cofactor evidence="13 14">
        <name>Mn(2+)</name>
        <dbReference type="ChEBI" id="CHEBI:29035"/>
    </cofactor>
    <cofactor evidence="13 14">
        <name>Mg(2+)</name>
        <dbReference type="ChEBI" id="CHEBI:18420"/>
    </cofactor>
    <text evidence="13 14">Manganese or magnesium. Binds 1 divalent metal ion per monomer in the absence of substrate. May bind a second metal ion after substrate binding.</text>
</comment>
<evidence type="ECO:0000256" key="6">
    <source>
        <dbReference type="ARBA" id="ARBA00012180"/>
    </source>
</evidence>
<protein>
    <recommendedName>
        <fullName evidence="7 13">Ribonuclease HII</fullName>
        <shortName evidence="13">RNase HII</shortName>
        <ecNumber evidence="6 13">3.1.26.4</ecNumber>
    </recommendedName>
</protein>
<keyword evidence="9 13" id="KW-0540">Nuclease</keyword>
<comment type="function">
    <text evidence="3 13 15">Endonuclease that specifically degrades the RNA of RNA-DNA hybrids.</text>
</comment>
<dbReference type="Proteomes" id="UP000192050">
    <property type="component" value="Chromosome"/>
</dbReference>
<evidence type="ECO:0000256" key="8">
    <source>
        <dbReference type="ARBA" id="ARBA00022490"/>
    </source>
</evidence>
<dbReference type="RefSeq" id="WP_081142936.1">
    <property type="nucleotide sequence ID" value="NZ_CP015363.1"/>
</dbReference>
<sequence>MDECGIDEAGRGPLIGPMVMAILCGDRESLESIGVADSKKLSPGRRESLFARLQSYKYNFVIISPSEIDRYVEHQKLNVLEETYASKLASWAPASSTVYVDSFDVNELRLQSLLMENTKRQIVCRHKADEIYPCVSAASIIAKVIRDREIDKLHKDYGDFGSGYPSDPRTINFVKNALKNGINIDSIVRHQWKTYKSMLNKKLTY</sequence>
<dbReference type="FunFam" id="1.10.10.460:FF:000001">
    <property type="entry name" value="Ribonuclease"/>
    <property type="match status" value="1"/>
</dbReference>
<comment type="subcellular location">
    <subcellularLocation>
        <location evidence="4 13">Cytoplasm</location>
    </subcellularLocation>
</comment>
<dbReference type="Gene3D" id="1.10.10.460">
    <property type="entry name" value="Ribonuclease hii. Domain 2"/>
    <property type="match status" value="1"/>
</dbReference>
<evidence type="ECO:0000256" key="2">
    <source>
        <dbReference type="ARBA" id="ARBA00001946"/>
    </source>
</evidence>
<keyword evidence="8 13" id="KW-0963">Cytoplasm</keyword>
<dbReference type="InterPro" id="IPR036397">
    <property type="entry name" value="RNaseH_sf"/>
</dbReference>
<feature type="domain" description="RNase H type-2" evidence="16">
    <location>
        <begin position="1"/>
        <end position="204"/>
    </location>
</feature>
<evidence type="ECO:0000256" key="7">
    <source>
        <dbReference type="ARBA" id="ARBA00019179"/>
    </source>
</evidence>
<evidence type="ECO:0000256" key="12">
    <source>
        <dbReference type="ARBA" id="ARBA00022801"/>
    </source>
</evidence>
<feature type="binding site" evidence="13 14">
    <location>
        <position position="8"/>
    </location>
    <ligand>
        <name>a divalent metal cation</name>
        <dbReference type="ChEBI" id="CHEBI:60240"/>
    </ligand>
</feature>
<dbReference type="PANTHER" id="PTHR10954:SF23">
    <property type="entry name" value="RIBONUCLEASE"/>
    <property type="match status" value="1"/>
</dbReference>
<feature type="binding site" evidence="13 14">
    <location>
        <position position="101"/>
    </location>
    <ligand>
        <name>a divalent metal cation</name>
        <dbReference type="ChEBI" id="CHEBI:60240"/>
    </ligand>
</feature>
<dbReference type="Pfam" id="PF01351">
    <property type="entry name" value="RNase_HII"/>
    <property type="match status" value="1"/>
</dbReference>
<evidence type="ECO:0000256" key="15">
    <source>
        <dbReference type="RuleBase" id="RU003515"/>
    </source>
</evidence>
<evidence type="ECO:0000313" key="17">
    <source>
        <dbReference type="EMBL" id="ARD85358.1"/>
    </source>
</evidence>
<dbReference type="CDD" id="cd07180">
    <property type="entry name" value="RNase_HII_archaea_like"/>
    <property type="match status" value="1"/>
</dbReference>
<dbReference type="GO" id="GO:0030145">
    <property type="term" value="F:manganese ion binding"/>
    <property type="evidence" value="ECO:0007669"/>
    <property type="project" value="UniProtKB-UniRule"/>
</dbReference>
<comment type="cofactor">
    <cofactor evidence="2">
        <name>Mg(2+)</name>
        <dbReference type="ChEBI" id="CHEBI:18420"/>
    </cofactor>
</comment>
<dbReference type="EC" id="3.1.26.4" evidence="6 13"/>
<dbReference type="GO" id="GO:0003723">
    <property type="term" value="F:RNA binding"/>
    <property type="evidence" value="ECO:0007669"/>
    <property type="project" value="UniProtKB-UniRule"/>
</dbReference>
<keyword evidence="13" id="KW-0464">Manganese</keyword>
<dbReference type="GO" id="GO:0004523">
    <property type="term" value="F:RNA-DNA hybrid ribonuclease activity"/>
    <property type="evidence" value="ECO:0007669"/>
    <property type="project" value="UniProtKB-UniRule"/>
</dbReference>
<evidence type="ECO:0000259" key="16">
    <source>
        <dbReference type="PROSITE" id="PS51975"/>
    </source>
</evidence>
<evidence type="ECO:0000256" key="5">
    <source>
        <dbReference type="ARBA" id="ARBA00007383"/>
    </source>
</evidence>
<evidence type="ECO:0000313" key="20">
    <source>
        <dbReference type="Proteomes" id="UP000546917"/>
    </source>
</evidence>
<comment type="catalytic activity">
    <reaction evidence="1 13 14 15">
        <text>Endonucleolytic cleavage to 5'-phosphomonoester.</text>
        <dbReference type="EC" id="3.1.26.4"/>
    </reaction>
</comment>
<dbReference type="PANTHER" id="PTHR10954">
    <property type="entry name" value="RIBONUCLEASE H2 SUBUNIT A"/>
    <property type="match status" value="1"/>
</dbReference>
<dbReference type="GO" id="GO:0005737">
    <property type="term" value="C:cytoplasm"/>
    <property type="evidence" value="ECO:0007669"/>
    <property type="project" value="UniProtKB-SubCell"/>
</dbReference>
<dbReference type="KEGG" id="fai:FAD_1506"/>
<dbReference type="EMBL" id="CP015363">
    <property type="protein sequence ID" value="ARD85358.1"/>
    <property type="molecule type" value="Genomic_DNA"/>
</dbReference>
<dbReference type="GO" id="GO:0043137">
    <property type="term" value="P:DNA replication, removal of RNA primer"/>
    <property type="evidence" value="ECO:0007669"/>
    <property type="project" value="TreeGrafter"/>
</dbReference>
<evidence type="ECO:0000256" key="10">
    <source>
        <dbReference type="ARBA" id="ARBA00022723"/>
    </source>
</evidence>
<evidence type="ECO:0000313" key="19">
    <source>
        <dbReference type="Proteomes" id="UP000192050"/>
    </source>
</evidence>
<dbReference type="InterPro" id="IPR023160">
    <property type="entry name" value="RNase_HII_hlx-loop-hlx_cap_dom"/>
</dbReference>
<dbReference type="InterPro" id="IPR024567">
    <property type="entry name" value="RNase_HII/HIII_dom"/>
</dbReference>
<dbReference type="InterPro" id="IPR012337">
    <property type="entry name" value="RNaseH-like_sf"/>
</dbReference>